<dbReference type="InterPro" id="IPR001254">
    <property type="entry name" value="Trypsin_dom"/>
</dbReference>
<dbReference type="PANTHER" id="PTHR15462">
    <property type="entry name" value="SERINE PROTEASE"/>
    <property type="match status" value="1"/>
</dbReference>
<dbReference type="Gene3D" id="2.40.10.10">
    <property type="entry name" value="Trypsin-like serine proteases"/>
    <property type="match status" value="2"/>
</dbReference>
<keyword evidence="3" id="KW-0645">Protease</keyword>
<evidence type="ECO:0000313" key="7">
    <source>
        <dbReference type="Proteomes" id="UP000321523"/>
    </source>
</evidence>
<gene>
    <name evidence="6" type="ORF">SAE02_29020</name>
</gene>
<dbReference type="PRINTS" id="PR00722">
    <property type="entry name" value="CHYMOTRYPSIN"/>
</dbReference>
<dbReference type="GO" id="GO:0004252">
    <property type="term" value="F:serine-type endopeptidase activity"/>
    <property type="evidence" value="ECO:0007669"/>
    <property type="project" value="InterPro"/>
</dbReference>
<dbReference type="Proteomes" id="UP000321523">
    <property type="component" value="Unassembled WGS sequence"/>
</dbReference>
<dbReference type="Pfam" id="PF00089">
    <property type="entry name" value="Trypsin"/>
    <property type="match status" value="1"/>
</dbReference>
<evidence type="ECO:0000256" key="2">
    <source>
        <dbReference type="ARBA" id="ARBA00023157"/>
    </source>
</evidence>
<dbReference type="InterPro" id="IPR009003">
    <property type="entry name" value="Peptidase_S1_PA"/>
</dbReference>
<keyword evidence="3" id="KW-0378">Hydrolase</keyword>
<keyword evidence="2" id="KW-1015">Disulfide bond</keyword>
<evidence type="ECO:0000256" key="4">
    <source>
        <dbReference type="SAM" id="SignalP"/>
    </source>
</evidence>
<protein>
    <recommendedName>
        <fullName evidence="5">Peptidase S1 domain-containing protein</fullName>
    </recommendedName>
</protein>
<dbReference type="PROSITE" id="PS50240">
    <property type="entry name" value="TRYPSIN_DOM"/>
    <property type="match status" value="1"/>
</dbReference>
<dbReference type="EMBL" id="BJYZ01000013">
    <property type="protein sequence ID" value="GEO38754.1"/>
    <property type="molecule type" value="Genomic_DNA"/>
</dbReference>
<name>A0A512DQL0_9PROT</name>
<dbReference type="AlphaFoldDB" id="A0A512DQL0"/>
<dbReference type="InterPro" id="IPR001314">
    <property type="entry name" value="Peptidase_S1A"/>
</dbReference>
<dbReference type="InterPro" id="IPR050966">
    <property type="entry name" value="Glutamyl_endopeptidase"/>
</dbReference>
<feature type="chain" id="PRO_5022074327" description="Peptidase S1 domain-containing protein" evidence="4">
    <location>
        <begin position="25"/>
        <end position="251"/>
    </location>
</feature>
<dbReference type="PANTHER" id="PTHR15462:SF8">
    <property type="entry name" value="SERINE PROTEASE"/>
    <property type="match status" value="1"/>
</dbReference>
<dbReference type="OrthoDB" id="267336at2"/>
<dbReference type="PROSITE" id="PS00135">
    <property type="entry name" value="TRYPSIN_SER"/>
    <property type="match status" value="1"/>
</dbReference>
<sequence length="251" mass="26208">MTSGLTTALAAFIAILAATSSSLAVTNRERLPGIMGRDDRTPLDSQEWPWSAIGRINRSTGGFCTGTLIGPRQVLTAAHCLYDKRSGRRVKPADLHFLAGYRRGEFIAHSAALSVVVPDAYSYGTGTVRADWAIVVLEKAVPIKPVPVSDASPPAGAVLMRAGYSQDRAHLLSIHDGCSLGKGTVSPGLLTHTCDATHGDSGSPLLMREGRGPAIVGIDVATGTIAGDTVGFAVPSASFSETVRDTLAKTR</sequence>
<dbReference type="InterPro" id="IPR018114">
    <property type="entry name" value="TRYPSIN_HIS"/>
</dbReference>
<evidence type="ECO:0000256" key="3">
    <source>
        <dbReference type="RuleBase" id="RU363034"/>
    </source>
</evidence>
<evidence type="ECO:0000256" key="1">
    <source>
        <dbReference type="ARBA" id="ARBA00022729"/>
    </source>
</evidence>
<feature type="signal peptide" evidence="4">
    <location>
        <begin position="1"/>
        <end position="24"/>
    </location>
</feature>
<dbReference type="GO" id="GO:0006508">
    <property type="term" value="P:proteolysis"/>
    <property type="evidence" value="ECO:0007669"/>
    <property type="project" value="UniProtKB-KW"/>
</dbReference>
<evidence type="ECO:0000259" key="5">
    <source>
        <dbReference type="PROSITE" id="PS50240"/>
    </source>
</evidence>
<proteinExistence type="predicted"/>
<dbReference type="PROSITE" id="PS00134">
    <property type="entry name" value="TRYPSIN_HIS"/>
    <property type="match status" value="1"/>
</dbReference>
<dbReference type="InterPro" id="IPR043504">
    <property type="entry name" value="Peptidase_S1_PA_chymotrypsin"/>
</dbReference>
<keyword evidence="3" id="KW-0720">Serine protease</keyword>
<dbReference type="SUPFAM" id="SSF50494">
    <property type="entry name" value="Trypsin-like serine proteases"/>
    <property type="match status" value="1"/>
</dbReference>
<reference evidence="6 7" key="1">
    <citation type="submission" date="2019-07" db="EMBL/GenBank/DDBJ databases">
        <title>Whole genome shotgun sequence of Skermanella aerolata NBRC 106429.</title>
        <authorList>
            <person name="Hosoyama A."/>
            <person name="Uohara A."/>
            <person name="Ohji S."/>
            <person name="Ichikawa N."/>
        </authorList>
    </citation>
    <scope>NUCLEOTIDE SEQUENCE [LARGE SCALE GENOMIC DNA]</scope>
    <source>
        <strain evidence="6 7">NBRC 106429</strain>
    </source>
</reference>
<accession>A0A512DQL0</accession>
<comment type="caution">
    <text evidence="6">The sequence shown here is derived from an EMBL/GenBank/DDBJ whole genome shotgun (WGS) entry which is preliminary data.</text>
</comment>
<keyword evidence="1 4" id="KW-0732">Signal</keyword>
<dbReference type="InterPro" id="IPR033116">
    <property type="entry name" value="TRYPSIN_SER"/>
</dbReference>
<keyword evidence="7" id="KW-1185">Reference proteome</keyword>
<evidence type="ECO:0000313" key="6">
    <source>
        <dbReference type="EMBL" id="GEO38754.1"/>
    </source>
</evidence>
<organism evidence="6 7">
    <name type="scientific">Skermanella aerolata</name>
    <dbReference type="NCBI Taxonomy" id="393310"/>
    <lineage>
        <taxon>Bacteria</taxon>
        <taxon>Pseudomonadati</taxon>
        <taxon>Pseudomonadota</taxon>
        <taxon>Alphaproteobacteria</taxon>
        <taxon>Rhodospirillales</taxon>
        <taxon>Azospirillaceae</taxon>
        <taxon>Skermanella</taxon>
    </lineage>
</organism>
<feature type="domain" description="Peptidase S1" evidence="5">
    <location>
        <begin position="34"/>
        <end position="248"/>
    </location>
</feature>
<dbReference type="RefSeq" id="WP_147040472.1">
    <property type="nucleotide sequence ID" value="NZ_BJYZ01000013.1"/>
</dbReference>